<accession>A0ABX6EXE9</accession>
<dbReference type="PANTHER" id="PTHR43805">
    <property type="entry name" value="GLYCEROPHOSPHORYL DIESTER PHOSPHODIESTERASE"/>
    <property type="match status" value="1"/>
</dbReference>
<dbReference type="InterPro" id="IPR017946">
    <property type="entry name" value="PLC-like_Pdiesterase_TIM-brl"/>
</dbReference>
<evidence type="ECO:0000313" key="3">
    <source>
        <dbReference type="Proteomes" id="UP000422736"/>
    </source>
</evidence>
<dbReference type="Gene3D" id="3.20.20.190">
    <property type="entry name" value="Phosphatidylinositol (PI) phosphodiesterase"/>
    <property type="match status" value="1"/>
</dbReference>
<protein>
    <submittedName>
        <fullName evidence="2">Glycerophosphodiester phosphodiesterase YPL206C</fullName>
    </submittedName>
</protein>
<reference evidence="2 3" key="1">
    <citation type="submission" date="2016-03" db="EMBL/GenBank/DDBJ databases">
        <title>How can Kluyveromyces marxianus grow so fast - potential evolutionary course in Saccharomyces Complex revealed by comparative genomics.</title>
        <authorList>
            <person name="Mo W."/>
            <person name="Lu W."/>
            <person name="Yang X."/>
            <person name="Qi J."/>
            <person name="Lv H."/>
        </authorList>
    </citation>
    <scope>NUCLEOTIDE SEQUENCE [LARGE SCALE GENOMIC DNA]</scope>
    <source>
        <strain evidence="2 3">FIM1</strain>
    </source>
</reference>
<evidence type="ECO:0000259" key="1">
    <source>
        <dbReference type="PROSITE" id="PS51704"/>
    </source>
</evidence>
<evidence type="ECO:0000313" key="2">
    <source>
        <dbReference type="EMBL" id="QGN16291.1"/>
    </source>
</evidence>
<dbReference type="Proteomes" id="UP000422736">
    <property type="component" value="Chromosome 4"/>
</dbReference>
<dbReference type="CDD" id="cd08570">
    <property type="entry name" value="GDPD_YPL206cp_fungi"/>
    <property type="match status" value="1"/>
</dbReference>
<feature type="domain" description="GP-PDE" evidence="1">
    <location>
        <begin position="6"/>
        <end position="256"/>
    </location>
</feature>
<dbReference type="Pfam" id="PF03009">
    <property type="entry name" value="GDPD"/>
    <property type="match status" value="1"/>
</dbReference>
<sequence length="322" mass="37302">MSGPKLEIVGHRGFKAKYPENTLLCYDKAYEAGSDVIETDLQLTMDGKIVINHDVDTGRMWDQNLVIAESNLEDLMVLRNKMDPAISITTFKEALQWLKEHPKMKFMLDIKPTNSKVILVKTILEMREVVDDLDYWRERLIFGIWNVDWYKCGYITGTLKKFKIVAILPFSKMASRFIEYSNSLNDSDYKLYGVSLNFLNSWKPGFKEHLLPYFKENNLSVYLWTVNSELDIQHVISSVPVYGIVVDDPINYVSIRDSYAKKSDPLAQPVLNGAQRLKVYLRLQLFELFEIIFSSKYATVPIVRGITLIQLTVILLRRLHCL</sequence>
<name>A0ABX6EXE9_KLUMA</name>
<gene>
    <name evidence="2" type="primary">PGC1</name>
    <name evidence="2" type="ORF">FIM1_2996</name>
</gene>
<dbReference type="PANTHER" id="PTHR43805:SF1">
    <property type="entry name" value="GP-PDE DOMAIN-CONTAINING PROTEIN"/>
    <property type="match status" value="1"/>
</dbReference>
<dbReference type="EMBL" id="CP015057">
    <property type="protein sequence ID" value="QGN16291.1"/>
    <property type="molecule type" value="Genomic_DNA"/>
</dbReference>
<proteinExistence type="predicted"/>
<organism evidence="2 3">
    <name type="scientific">Kluyveromyces marxianus</name>
    <name type="common">Yeast</name>
    <name type="synonym">Candida kefyr</name>
    <dbReference type="NCBI Taxonomy" id="4911"/>
    <lineage>
        <taxon>Eukaryota</taxon>
        <taxon>Fungi</taxon>
        <taxon>Dikarya</taxon>
        <taxon>Ascomycota</taxon>
        <taxon>Saccharomycotina</taxon>
        <taxon>Saccharomycetes</taxon>
        <taxon>Saccharomycetales</taxon>
        <taxon>Saccharomycetaceae</taxon>
        <taxon>Kluyveromyces</taxon>
    </lineage>
</organism>
<dbReference type="InterPro" id="IPR030395">
    <property type="entry name" value="GP_PDE_dom"/>
</dbReference>
<dbReference type="SUPFAM" id="SSF51695">
    <property type="entry name" value="PLC-like phosphodiesterases"/>
    <property type="match status" value="1"/>
</dbReference>
<dbReference type="PROSITE" id="PS51704">
    <property type="entry name" value="GP_PDE"/>
    <property type="match status" value="1"/>
</dbReference>
<keyword evidence="3" id="KW-1185">Reference proteome</keyword>
<reference evidence="2 3" key="2">
    <citation type="submission" date="2019-11" db="EMBL/GenBank/DDBJ databases">
        <authorList>
            <person name="Lu H."/>
        </authorList>
    </citation>
    <scope>NUCLEOTIDE SEQUENCE [LARGE SCALE GENOMIC DNA]</scope>
    <source>
        <strain evidence="2 3">FIM1</strain>
    </source>
</reference>